<dbReference type="InterPro" id="IPR045338">
    <property type="entry name" value="DUF6535"/>
</dbReference>
<feature type="region of interest" description="Disordered" evidence="1">
    <location>
        <begin position="762"/>
        <end position="847"/>
    </location>
</feature>
<feature type="compositionally biased region" description="Low complexity" evidence="1">
    <location>
        <begin position="10"/>
        <end position="25"/>
    </location>
</feature>
<feature type="transmembrane region" description="Helical" evidence="2">
    <location>
        <begin position="239"/>
        <end position="258"/>
    </location>
</feature>
<feature type="region of interest" description="Disordered" evidence="1">
    <location>
        <begin position="1"/>
        <end position="48"/>
    </location>
</feature>
<organism evidence="4 5">
    <name type="scientific">Moniliophthora roreri (strain MCA 2997)</name>
    <name type="common">Cocoa frosty pod rot fungus</name>
    <name type="synonym">Crinipellis roreri</name>
    <dbReference type="NCBI Taxonomy" id="1381753"/>
    <lineage>
        <taxon>Eukaryota</taxon>
        <taxon>Fungi</taxon>
        <taxon>Dikarya</taxon>
        <taxon>Basidiomycota</taxon>
        <taxon>Agaricomycotina</taxon>
        <taxon>Agaricomycetes</taxon>
        <taxon>Agaricomycetidae</taxon>
        <taxon>Agaricales</taxon>
        <taxon>Marasmiineae</taxon>
        <taxon>Marasmiaceae</taxon>
        <taxon>Moniliophthora</taxon>
    </lineage>
</organism>
<evidence type="ECO:0000313" key="5">
    <source>
        <dbReference type="Proteomes" id="UP000017559"/>
    </source>
</evidence>
<keyword evidence="2" id="KW-0472">Membrane</keyword>
<feature type="transmembrane region" description="Helical" evidence="2">
    <location>
        <begin position="172"/>
        <end position="189"/>
    </location>
</feature>
<feature type="compositionally biased region" description="Polar residues" evidence="1">
    <location>
        <begin position="762"/>
        <end position="773"/>
    </location>
</feature>
<gene>
    <name evidence="4" type="ORF">Moror_14931</name>
</gene>
<dbReference type="HOGENOM" id="CLU_018688_4_1_1"/>
<dbReference type="AlphaFoldDB" id="V2WXD1"/>
<keyword evidence="5" id="KW-1185">Reference proteome</keyword>
<evidence type="ECO:0000256" key="1">
    <source>
        <dbReference type="SAM" id="MobiDB-lite"/>
    </source>
</evidence>
<name>V2WXD1_MONRO</name>
<sequence length="847" mass="95895">MSSGDLTRNRSSSPRVGVSVRTSGSQEILDPAQILLPPSETGSSRGTEVQSHVFFSTAAVAETKTLTQNINPTQIPPLPSEARSVRGNEPVTIPGTAPPPPELPDDVDEDEKRSRAMFFMWEVYNRDPYIQRPDQTNEADDKKRAESLEKLLTEVTKHDEGMVKGWRDDIDTLLVFAGLFSAVVTAFVIESYQWLDEDPADTTVTLLSQLLLVQVNGSQSVSFEPAQFKPDALSIRINVFWFLSLIFSLTSALFGLLCKQWVREHERDTTTRTAAEALALRQLRRDSFEKWGVSSFLSALPILLEAALLFFFVGVLDLLWDRHLVPFIVCFVAISFSAGLYFLTALLPTLMVPRDQMEDIGEGHFDRLSYQFICPYKSPQAWLVYRLSSALLRPLLKIPAINDFLRERARRFWDHIKLPASDWSSFDLWVVRQFDQKTRYPFFSLKVYELRAFEWAVAMFRDSPSMIPHLLNVLEMIPPSVAVSAVLGRWDMTMWRAASQKDIEDALGDPDPNPWLSPTIRLPVLQQPEGINLSFHHRHWETMAADDPYNLLDKFPNAMKYMDLQHSTGLRFVIPFPMVDALWTHEGAYVRAKSLKLPSLFEQSWKPCPGYDEIRHYHERMTFMQHLADHINRDHRVSALLTSKRGQAFLRFIHNEAITRHWVSDGDRWHQAIKRAQEVGGLPSDYFAPIPHPWDPLPTLPTLEPIQYSIDTNEDLDIVTLSGMEDLFGSGPTERGLVRRIHNFGAWLASRRRLSFFQRNEQVTHNDTGSSGNIVPDRELGADGAGQSTDNQEGRATALGDTSGQGGDDGDNGGDNYSLHSLNQRASDGQSNQEHAEPDSAVTHNQT</sequence>
<dbReference type="EMBL" id="AWSO01001212">
    <property type="protein sequence ID" value="ESK84875.1"/>
    <property type="molecule type" value="Genomic_DNA"/>
</dbReference>
<dbReference type="Proteomes" id="UP000017559">
    <property type="component" value="Unassembled WGS sequence"/>
</dbReference>
<dbReference type="KEGG" id="mrr:Moror_14931"/>
<feature type="region of interest" description="Disordered" evidence="1">
    <location>
        <begin position="66"/>
        <end position="109"/>
    </location>
</feature>
<feature type="compositionally biased region" description="Polar residues" evidence="1">
    <location>
        <begin position="818"/>
        <end position="833"/>
    </location>
</feature>
<dbReference type="Pfam" id="PF20153">
    <property type="entry name" value="DUF6535"/>
    <property type="match status" value="1"/>
</dbReference>
<feature type="domain" description="DUF6535" evidence="3">
    <location>
        <begin position="150"/>
        <end position="320"/>
    </location>
</feature>
<feature type="transmembrane region" description="Helical" evidence="2">
    <location>
        <begin position="324"/>
        <end position="347"/>
    </location>
</feature>
<reference evidence="4 5" key="1">
    <citation type="journal article" date="2014" name="BMC Genomics">
        <title>Genome and secretome analysis of the hemibiotrophic fungal pathogen, Moniliophthora roreri, which causes frosty pod rot disease of cacao: mechanisms of the biotrophic and necrotrophic phases.</title>
        <authorList>
            <person name="Meinhardt L.W."/>
            <person name="Costa G.G.L."/>
            <person name="Thomazella D.P.T."/>
            <person name="Teixeira P.J.P.L."/>
            <person name="Carazzolle M.F."/>
            <person name="Schuster S.C."/>
            <person name="Carlson J.E."/>
            <person name="Guiltinan M.J."/>
            <person name="Mieczkowski P."/>
            <person name="Farmer A."/>
            <person name="Ramaraj T."/>
            <person name="Crozier J."/>
            <person name="Davis R.E."/>
            <person name="Shao J."/>
            <person name="Melnick R.L."/>
            <person name="Pereira G.A.G."/>
            <person name="Bailey B.A."/>
        </authorList>
    </citation>
    <scope>NUCLEOTIDE SEQUENCE [LARGE SCALE GENOMIC DNA]</scope>
    <source>
        <strain evidence="4 5">MCA 2997</strain>
    </source>
</reference>
<dbReference type="OrthoDB" id="3219854at2759"/>
<accession>V2WXD1</accession>
<keyword evidence="2" id="KW-0812">Transmembrane</keyword>
<evidence type="ECO:0000259" key="3">
    <source>
        <dbReference type="Pfam" id="PF20153"/>
    </source>
</evidence>
<protein>
    <recommendedName>
        <fullName evidence="3">DUF6535 domain-containing protein</fullName>
    </recommendedName>
</protein>
<evidence type="ECO:0000313" key="4">
    <source>
        <dbReference type="EMBL" id="ESK84875.1"/>
    </source>
</evidence>
<comment type="caution">
    <text evidence="4">The sequence shown here is derived from an EMBL/GenBank/DDBJ whole genome shotgun (WGS) entry which is preliminary data.</text>
</comment>
<proteinExistence type="predicted"/>
<keyword evidence="2" id="KW-1133">Transmembrane helix</keyword>
<feature type="transmembrane region" description="Helical" evidence="2">
    <location>
        <begin position="291"/>
        <end position="312"/>
    </location>
</feature>
<evidence type="ECO:0000256" key="2">
    <source>
        <dbReference type="SAM" id="Phobius"/>
    </source>
</evidence>